<dbReference type="Gene3D" id="1.10.245.10">
    <property type="entry name" value="SWIB/MDM2 domain"/>
    <property type="match status" value="1"/>
</dbReference>
<dbReference type="PROSITE" id="PS51925">
    <property type="entry name" value="SWIB_MDM2"/>
    <property type="match status" value="1"/>
</dbReference>
<dbReference type="InterPro" id="IPR003121">
    <property type="entry name" value="SWIB_MDM2_domain"/>
</dbReference>
<proteinExistence type="predicted"/>
<dbReference type="PANTHER" id="PTHR13844">
    <property type="entry name" value="SWI/SNF-RELATED MATRIX-ASSOCIATED ACTIN-DEPENDENT REGULATOR OF CHROMATIN SUBFAMILY D"/>
    <property type="match status" value="1"/>
</dbReference>
<evidence type="ECO:0000313" key="3">
    <source>
        <dbReference type="EMBL" id="QHT78115.1"/>
    </source>
</evidence>
<reference evidence="3" key="1">
    <citation type="journal article" date="2020" name="Nature">
        <title>Giant virus diversity and host interactions through global metagenomics.</title>
        <authorList>
            <person name="Schulz F."/>
            <person name="Roux S."/>
            <person name="Paez-Espino D."/>
            <person name="Jungbluth S."/>
            <person name="Walsh D.A."/>
            <person name="Denef V.J."/>
            <person name="McMahon K.D."/>
            <person name="Konstantinidis K.T."/>
            <person name="Eloe-Fadrosh E.A."/>
            <person name="Kyrpides N.C."/>
            <person name="Woyke T."/>
        </authorList>
    </citation>
    <scope>NUCLEOTIDE SEQUENCE</scope>
    <source>
        <strain evidence="3">GVMAG-M-3300023179-91</strain>
    </source>
</reference>
<organism evidence="3">
    <name type="scientific">viral metagenome</name>
    <dbReference type="NCBI Taxonomy" id="1070528"/>
    <lineage>
        <taxon>unclassified sequences</taxon>
        <taxon>metagenomes</taxon>
        <taxon>organismal metagenomes</taxon>
    </lineage>
</organism>
<feature type="region of interest" description="Disordered" evidence="1">
    <location>
        <begin position="33"/>
        <end position="57"/>
    </location>
</feature>
<feature type="compositionally biased region" description="Low complexity" evidence="1">
    <location>
        <begin position="10"/>
        <end position="20"/>
    </location>
</feature>
<feature type="region of interest" description="Disordered" evidence="1">
    <location>
        <begin position="109"/>
        <end position="132"/>
    </location>
</feature>
<dbReference type="CDD" id="cd10567">
    <property type="entry name" value="SWIB-MDM2_like"/>
    <property type="match status" value="1"/>
</dbReference>
<name>A0A6C0HD95_9ZZZZ</name>
<protein>
    <recommendedName>
        <fullName evidence="2">DM2 domain-containing protein</fullName>
    </recommendedName>
</protein>
<dbReference type="EMBL" id="MN739929">
    <property type="protein sequence ID" value="QHT78115.1"/>
    <property type="molecule type" value="Genomic_DNA"/>
</dbReference>
<dbReference type="Pfam" id="PF02201">
    <property type="entry name" value="SWIB"/>
    <property type="match status" value="1"/>
</dbReference>
<evidence type="ECO:0000256" key="1">
    <source>
        <dbReference type="SAM" id="MobiDB-lite"/>
    </source>
</evidence>
<feature type="domain" description="DM2" evidence="2">
    <location>
        <begin position="130"/>
        <end position="213"/>
    </location>
</feature>
<sequence length="223" mass="23931">MARTKKTSDAVESAPAPAPVVNVAADAASATVAKAPKVKKAKAPKEQSPVEAAAPVEVAAPVEDAPVDGDASLVEQSTEFLAKLGQLGALISSLKTEYRTLEKKWTRELKTAQKQSSKRKRKAGNRAPSGFVKPTKISDELAAFLGKDKGAELARTTVTKEINAYIRTNKLQDEANGRKINPDAKLAALLKLKKTDELTYFNLQKYMSHHFSKTGKAEESASA</sequence>
<dbReference type="AlphaFoldDB" id="A0A6C0HD95"/>
<feature type="region of interest" description="Disordered" evidence="1">
    <location>
        <begin position="1"/>
        <end position="20"/>
    </location>
</feature>
<dbReference type="SMART" id="SM00151">
    <property type="entry name" value="SWIB"/>
    <property type="match status" value="1"/>
</dbReference>
<dbReference type="SUPFAM" id="SSF47592">
    <property type="entry name" value="SWIB/MDM2 domain"/>
    <property type="match status" value="1"/>
</dbReference>
<evidence type="ECO:0000259" key="2">
    <source>
        <dbReference type="PROSITE" id="PS51925"/>
    </source>
</evidence>
<accession>A0A6C0HD95</accession>
<dbReference type="InterPro" id="IPR036885">
    <property type="entry name" value="SWIB_MDM2_dom_sf"/>
</dbReference>
<dbReference type="InterPro" id="IPR019835">
    <property type="entry name" value="SWIB_domain"/>
</dbReference>